<accession>A0A388M407</accession>
<gene>
    <name evidence="1" type="ORF">CBR_g49027</name>
</gene>
<dbReference type="Gramene" id="GBG89317">
    <property type="protein sequence ID" value="GBG89317"/>
    <property type="gene ID" value="CBR_g49027"/>
</dbReference>
<dbReference type="Proteomes" id="UP000265515">
    <property type="component" value="Unassembled WGS sequence"/>
</dbReference>
<dbReference type="EMBL" id="BFEA01000730">
    <property type="protein sequence ID" value="GBG89317.1"/>
    <property type="molecule type" value="Genomic_DNA"/>
</dbReference>
<name>A0A388M407_CHABU</name>
<sequence length="210" mass="21303">MQDARGGLSTTLAGKVGVVAVEGGGVRAPRGGMTVLAAAQTPTPAQNGRSLLSGKDIVRRDKALREVLLRDLGGRRASVTGAVACPGKGGEDELEALSHRVSRVLQVVEDSLAEVEVVAMVTLRRQRGNNVLLTILERAEAAREVAALLRGTAGTAVERGAALGSAVRGGGGVASTLRLGGGSGVKTGPHPLMGLGDLIGLRGRCELVPP</sequence>
<dbReference type="AlphaFoldDB" id="A0A388M407"/>
<organism evidence="1 2">
    <name type="scientific">Chara braunii</name>
    <name type="common">Braun's stonewort</name>
    <dbReference type="NCBI Taxonomy" id="69332"/>
    <lineage>
        <taxon>Eukaryota</taxon>
        <taxon>Viridiplantae</taxon>
        <taxon>Streptophyta</taxon>
        <taxon>Charophyceae</taxon>
        <taxon>Charales</taxon>
        <taxon>Characeae</taxon>
        <taxon>Chara</taxon>
    </lineage>
</organism>
<evidence type="ECO:0000313" key="1">
    <source>
        <dbReference type="EMBL" id="GBG89317.1"/>
    </source>
</evidence>
<protein>
    <submittedName>
        <fullName evidence="1">Uncharacterized protein</fullName>
    </submittedName>
</protein>
<evidence type="ECO:0000313" key="2">
    <source>
        <dbReference type="Proteomes" id="UP000265515"/>
    </source>
</evidence>
<reference evidence="1 2" key="1">
    <citation type="journal article" date="2018" name="Cell">
        <title>The Chara Genome: Secondary Complexity and Implications for Plant Terrestrialization.</title>
        <authorList>
            <person name="Nishiyama T."/>
            <person name="Sakayama H."/>
            <person name="Vries J.D."/>
            <person name="Buschmann H."/>
            <person name="Saint-Marcoux D."/>
            <person name="Ullrich K.K."/>
            <person name="Haas F.B."/>
            <person name="Vanderstraeten L."/>
            <person name="Becker D."/>
            <person name="Lang D."/>
            <person name="Vosolsobe S."/>
            <person name="Rombauts S."/>
            <person name="Wilhelmsson P.K.I."/>
            <person name="Janitza P."/>
            <person name="Kern R."/>
            <person name="Heyl A."/>
            <person name="Rumpler F."/>
            <person name="Villalobos L.I.A.C."/>
            <person name="Clay J.M."/>
            <person name="Skokan R."/>
            <person name="Toyoda A."/>
            <person name="Suzuki Y."/>
            <person name="Kagoshima H."/>
            <person name="Schijlen E."/>
            <person name="Tajeshwar N."/>
            <person name="Catarino B."/>
            <person name="Hetherington A.J."/>
            <person name="Saltykova A."/>
            <person name="Bonnot C."/>
            <person name="Breuninger H."/>
            <person name="Symeonidi A."/>
            <person name="Radhakrishnan G.V."/>
            <person name="Van Nieuwerburgh F."/>
            <person name="Deforce D."/>
            <person name="Chang C."/>
            <person name="Karol K.G."/>
            <person name="Hedrich R."/>
            <person name="Ulvskov P."/>
            <person name="Glockner G."/>
            <person name="Delwiche C.F."/>
            <person name="Petrasek J."/>
            <person name="Van de Peer Y."/>
            <person name="Friml J."/>
            <person name="Beilby M."/>
            <person name="Dolan L."/>
            <person name="Kohara Y."/>
            <person name="Sugano S."/>
            <person name="Fujiyama A."/>
            <person name="Delaux P.-M."/>
            <person name="Quint M."/>
            <person name="TheiBen G."/>
            <person name="Hagemann M."/>
            <person name="Harholt J."/>
            <person name="Dunand C."/>
            <person name="Zachgo S."/>
            <person name="Langdale J."/>
            <person name="Maumus F."/>
            <person name="Straeten D.V.D."/>
            <person name="Gould S.B."/>
            <person name="Rensing S.A."/>
        </authorList>
    </citation>
    <scope>NUCLEOTIDE SEQUENCE [LARGE SCALE GENOMIC DNA]</scope>
    <source>
        <strain evidence="1 2">S276</strain>
    </source>
</reference>
<comment type="caution">
    <text evidence="1">The sequence shown here is derived from an EMBL/GenBank/DDBJ whole genome shotgun (WGS) entry which is preliminary data.</text>
</comment>
<dbReference type="STRING" id="69332.A0A388M407"/>
<proteinExistence type="predicted"/>
<keyword evidence="2" id="KW-1185">Reference proteome</keyword>